<reference evidence="7" key="4">
    <citation type="submission" date="2020-10" db="EMBL/GenBank/DDBJ databases">
        <authorList>
            <person name="Bassil N.M."/>
            <person name="Lloyd J.R."/>
        </authorList>
    </citation>
    <scope>NUCLEOTIDE SEQUENCE</scope>
    <source>
        <strain evidence="7">NB2006</strain>
    </source>
</reference>
<keyword evidence="5" id="KW-0812">Transmembrane</keyword>
<evidence type="ECO:0000256" key="3">
    <source>
        <dbReference type="ARBA" id="ARBA00023136"/>
    </source>
</evidence>
<evidence type="ECO:0000256" key="5">
    <source>
        <dbReference type="SAM" id="Phobius"/>
    </source>
</evidence>
<reference evidence="7 8" key="2">
    <citation type="journal article" date="2017" name="Genome Announc.">
        <title>Draft Genome Sequences of Four Alkaliphilic Bacteria Belonging to the Anaerobacillus Genus.</title>
        <authorList>
            <person name="Bassil N.M."/>
            <person name="Lloyd J.R."/>
        </authorList>
    </citation>
    <scope>NUCLEOTIDE SEQUENCE [LARGE SCALE GENOMIC DNA]</scope>
    <source>
        <strain evidence="7 8">NB2006</strain>
    </source>
</reference>
<dbReference type="GO" id="GO:0009847">
    <property type="term" value="P:spore germination"/>
    <property type="evidence" value="ECO:0007669"/>
    <property type="project" value="UniProtKB-UniRule"/>
</dbReference>
<dbReference type="KEGG" id="aia:AWH56_009390"/>
<dbReference type="AlphaFoldDB" id="A0A1S2MIC3"/>
<evidence type="ECO:0000313" key="6">
    <source>
        <dbReference type="EMBL" id="OIJ23505.1"/>
    </source>
</evidence>
<evidence type="ECO:0000313" key="7">
    <source>
        <dbReference type="EMBL" id="QOY37771.1"/>
    </source>
</evidence>
<evidence type="ECO:0000256" key="1">
    <source>
        <dbReference type="ARBA" id="ARBA00004141"/>
    </source>
</evidence>
<dbReference type="Proteomes" id="UP000180175">
    <property type="component" value="Chromosome"/>
</dbReference>
<keyword evidence="5" id="KW-1133">Transmembrane helix</keyword>
<reference evidence="6 8" key="1">
    <citation type="submission" date="2016-10" db="EMBL/GenBank/DDBJ databases">
        <title>Draft genome sequences of four alkaliphilic bacteria belonging to the Anaerobacillus genus.</title>
        <authorList>
            <person name="Bassil N.M."/>
            <person name="Lloyd J.R."/>
        </authorList>
    </citation>
    <scope>NUCLEOTIDE SEQUENCE [LARGE SCALE GENOMIC DNA]</scope>
    <source>
        <strain evidence="6 8">NB2006</strain>
    </source>
</reference>
<dbReference type="PANTHER" id="PTHR22550">
    <property type="entry name" value="SPORE GERMINATION PROTEIN"/>
    <property type="match status" value="1"/>
</dbReference>
<name>A0A1S2MIC3_9BACI</name>
<dbReference type="InterPro" id="IPR050768">
    <property type="entry name" value="UPF0353/GerABKA_families"/>
</dbReference>
<dbReference type="OrthoDB" id="1726708at2"/>
<feature type="transmembrane region" description="Helical" evidence="5">
    <location>
        <begin position="426"/>
        <end position="450"/>
    </location>
</feature>
<keyword evidence="3 4" id="KW-0472">Membrane</keyword>
<proteinExistence type="inferred from homology"/>
<feature type="transmembrane region" description="Helical" evidence="5">
    <location>
        <begin position="370"/>
        <end position="388"/>
    </location>
</feature>
<feature type="transmembrane region" description="Helical" evidence="5">
    <location>
        <begin position="394"/>
        <end position="414"/>
    </location>
</feature>
<dbReference type="Pfam" id="PF03323">
    <property type="entry name" value="GerA"/>
    <property type="match status" value="1"/>
</dbReference>
<dbReference type="PIRSF" id="PIRSF005690">
    <property type="entry name" value="GerBA"/>
    <property type="match status" value="1"/>
</dbReference>
<comment type="similarity">
    <text evidence="2 4">Belongs to the GerABKA family.</text>
</comment>
<evidence type="ECO:0000256" key="2">
    <source>
        <dbReference type="ARBA" id="ARBA00005278"/>
    </source>
</evidence>
<reference evidence="7 8" key="3">
    <citation type="journal article" date="2019" name="Int. J. Syst. Evol. Microbiol.">
        <title>Anaerobacillus isosaccharinicus sp. nov., an alkaliphilic bacterium which degrades isosaccharinic acid.</title>
        <authorList>
            <person name="Bassil N.M."/>
            <person name="Lloyd J.R."/>
        </authorList>
    </citation>
    <scope>NUCLEOTIDE SEQUENCE [LARGE SCALE GENOMIC DNA]</scope>
    <source>
        <strain evidence="7 8">NB2006</strain>
    </source>
</reference>
<accession>A0A1S2MIC3</accession>
<gene>
    <name evidence="7" type="ORF">AWH56_009390</name>
    <name evidence="6" type="ORF">AWH56_01145</name>
</gene>
<keyword evidence="8" id="KW-1185">Reference proteome</keyword>
<dbReference type="RefSeq" id="WP_071315412.1">
    <property type="nucleotide sequence ID" value="NZ_CP063356.2"/>
</dbReference>
<dbReference type="EMBL" id="CP063356">
    <property type="protein sequence ID" value="QOY37771.1"/>
    <property type="molecule type" value="Genomic_DNA"/>
</dbReference>
<evidence type="ECO:0000256" key="4">
    <source>
        <dbReference type="PIRNR" id="PIRNR005690"/>
    </source>
</evidence>
<dbReference type="EMBL" id="LQXD01000001">
    <property type="protein sequence ID" value="OIJ23505.1"/>
    <property type="molecule type" value="Genomic_DNA"/>
</dbReference>
<organism evidence="6 8">
    <name type="scientific">Anaerobacillus isosaccharinicus</name>
    <dbReference type="NCBI Taxonomy" id="1532552"/>
    <lineage>
        <taxon>Bacteria</taxon>
        <taxon>Bacillati</taxon>
        <taxon>Bacillota</taxon>
        <taxon>Bacilli</taxon>
        <taxon>Bacillales</taxon>
        <taxon>Bacillaceae</taxon>
        <taxon>Anaerobacillus</taxon>
    </lineage>
</organism>
<evidence type="ECO:0000313" key="8">
    <source>
        <dbReference type="Proteomes" id="UP000180175"/>
    </source>
</evidence>
<dbReference type="GO" id="GO:0005886">
    <property type="term" value="C:plasma membrane"/>
    <property type="evidence" value="ECO:0007669"/>
    <property type="project" value="UniProtKB-SubCell"/>
</dbReference>
<feature type="transmembrane region" description="Helical" evidence="5">
    <location>
        <begin position="300"/>
        <end position="322"/>
    </location>
</feature>
<dbReference type="InterPro" id="IPR004995">
    <property type="entry name" value="Spore_Ger"/>
</dbReference>
<sequence length="488" mass="55217">MDDKTFGQKEEYKKYLSTLNISEEPPLNSKEFFSLINKIFQDCDDFSYREVALSHRRKFKIYFVQGLIDMAFLQASVIKPLLEHDQNENEELRNFINNPRTVEMTNWNEIIYTLFSGGAICHFDGEQPIEVKVPSQEKRNLSEPTTQYQVFGPKIGFIEDIHSNISLMRKFLKDPRLKTINYEIGSLSHTKVTLMYIEGYAEKQYIDYIKEKIQNVKIDHLITLGQLNKQIIDNPASIFPQVYGTERPDNVAFALEEGKVAIFVDNVTFCSILPISIFDLYLAGDDHSFSSIYNSIFVRLIRYFCMVISTALPALYVALVAFHPELIPETLALTIAESRSQIPFPAAAEAIIMMLALDVLVEASIRLPSFVGQTIGIVGGLVIGTAAVEAGVVSSLMVIIIAFTAIASFTTPTWELVSSLRILRYGLLIIAAAFGLYGFVLGFCLIFIHICNIETVSRPYISPLSPRKLEQVLMKVQQKKAQFFNTFK</sequence>
<comment type="subcellular location">
    <subcellularLocation>
        <location evidence="4">Cell membrane</location>
    </subcellularLocation>
    <subcellularLocation>
        <location evidence="1">Membrane</location>
        <topology evidence="1">Multi-pass membrane protein</topology>
    </subcellularLocation>
</comment>
<protein>
    <submittedName>
        <fullName evidence="7">Spore germination protein</fullName>
    </submittedName>
</protein>
<dbReference type="PANTHER" id="PTHR22550:SF5">
    <property type="entry name" value="LEUCINE ZIPPER PROTEIN 4"/>
    <property type="match status" value="1"/>
</dbReference>